<comment type="caution">
    <text evidence="2">The sequence shown here is derived from an EMBL/GenBank/DDBJ whole genome shotgun (WGS) entry which is preliminary data.</text>
</comment>
<accession>A0A162JTT0</accession>
<feature type="compositionally biased region" description="Polar residues" evidence="1">
    <location>
        <begin position="121"/>
        <end position="134"/>
    </location>
</feature>
<keyword evidence="3" id="KW-1185">Reference proteome</keyword>
<dbReference type="RefSeq" id="XP_018708650.1">
    <property type="nucleotide sequence ID" value="XM_018844200.1"/>
</dbReference>
<proteinExistence type="predicted"/>
<evidence type="ECO:0000256" key="1">
    <source>
        <dbReference type="SAM" id="MobiDB-lite"/>
    </source>
</evidence>
<dbReference type="GeneID" id="30016885"/>
<evidence type="ECO:0000313" key="3">
    <source>
        <dbReference type="Proteomes" id="UP000076744"/>
    </source>
</evidence>
<dbReference type="EMBL" id="AZHB01000001">
    <property type="protein sequence ID" value="OAA73692.1"/>
    <property type="molecule type" value="Genomic_DNA"/>
</dbReference>
<feature type="compositionally biased region" description="Polar residues" evidence="1">
    <location>
        <begin position="83"/>
        <end position="92"/>
    </location>
</feature>
<feature type="compositionally biased region" description="Low complexity" evidence="1">
    <location>
        <begin position="15"/>
        <end position="28"/>
    </location>
</feature>
<feature type="compositionally biased region" description="Basic residues" evidence="1">
    <location>
        <begin position="34"/>
        <end position="44"/>
    </location>
</feature>
<reference evidence="2 3" key="1">
    <citation type="journal article" date="2016" name="Genome Biol. Evol.">
        <title>Divergent and convergent evolution of fungal pathogenicity.</title>
        <authorList>
            <person name="Shang Y."/>
            <person name="Xiao G."/>
            <person name="Zheng P."/>
            <person name="Cen K."/>
            <person name="Zhan S."/>
            <person name="Wang C."/>
        </authorList>
    </citation>
    <scope>NUCLEOTIDE SEQUENCE [LARGE SCALE GENOMIC DNA]</scope>
    <source>
        <strain evidence="2 3">ARSEF 2679</strain>
    </source>
</reference>
<dbReference type="OrthoDB" id="10334135at2759"/>
<gene>
    <name evidence="2" type="ORF">ISF_00593</name>
</gene>
<name>A0A162JTT0_CORFA</name>
<dbReference type="Proteomes" id="UP000076744">
    <property type="component" value="Unassembled WGS sequence"/>
</dbReference>
<sequence length="163" mass="17566">MAQTERANLDFDSFGTATKRAGTTTTITSDSNHNHNRGGGRQNRHSLLPFRHISSSSDEDGGSHRHGGRFHHSLKLLDRTARTRGQGSTCNAGVNDGGHGSWRGHGHAWSQTSQGSGSGSDAHSPSDSATSSPAMTKEEFEALPLTIQRKCVDDADRAWKRCE</sequence>
<feature type="compositionally biased region" description="Basic residues" evidence="1">
    <location>
        <begin position="64"/>
        <end position="74"/>
    </location>
</feature>
<organism evidence="2 3">
    <name type="scientific">Cordyceps fumosorosea (strain ARSEF 2679)</name>
    <name type="common">Isaria fumosorosea</name>
    <dbReference type="NCBI Taxonomy" id="1081104"/>
    <lineage>
        <taxon>Eukaryota</taxon>
        <taxon>Fungi</taxon>
        <taxon>Dikarya</taxon>
        <taxon>Ascomycota</taxon>
        <taxon>Pezizomycotina</taxon>
        <taxon>Sordariomycetes</taxon>
        <taxon>Hypocreomycetidae</taxon>
        <taxon>Hypocreales</taxon>
        <taxon>Cordycipitaceae</taxon>
        <taxon>Cordyceps</taxon>
    </lineage>
</organism>
<feature type="region of interest" description="Disordered" evidence="1">
    <location>
        <begin position="1"/>
        <end position="141"/>
    </location>
</feature>
<evidence type="ECO:0000313" key="2">
    <source>
        <dbReference type="EMBL" id="OAA73692.1"/>
    </source>
</evidence>
<protein>
    <submittedName>
        <fullName evidence="2">Uncharacterized protein</fullName>
    </submittedName>
</protein>
<dbReference type="AlphaFoldDB" id="A0A162JTT0"/>